<dbReference type="RefSeq" id="WP_008692127.1">
    <property type="nucleotide sequence ID" value="NZ_GL945391.1"/>
</dbReference>
<proteinExistence type="predicted"/>
<gene>
    <name evidence="2" type="ORF">HMPREF0401_00566</name>
</gene>
<dbReference type="AlphaFoldDB" id="F7KY95"/>
<dbReference type="PATRIC" id="fig|457403.8.peg.568"/>
<keyword evidence="3" id="KW-1185">Reference proteome</keyword>
<accession>F7KY95</accession>
<keyword evidence="1" id="KW-0812">Transmembrane</keyword>
<name>F7KY95_9FUSO</name>
<dbReference type="EMBL" id="ACUO01000008">
    <property type="protein sequence ID" value="EGN63205.1"/>
    <property type="molecule type" value="Genomic_DNA"/>
</dbReference>
<keyword evidence="1" id="KW-0472">Membrane</keyword>
<organism evidence="2 3">
    <name type="scientific">Fusobacterium animalis 11_3_2</name>
    <dbReference type="NCBI Taxonomy" id="457403"/>
    <lineage>
        <taxon>Bacteria</taxon>
        <taxon>Fusobacteriati</taxon>
        <taxon>Fusobacteriota</taxon>
        <taxon>Fusobacteriia</taxon>
        <taxon>Fusobacteriales</taxon>
        <taxon>Fusobacteriaceae</taxon>
        <taxon>Fusobacterium</taxon>
    </lineage>
</organism>
<evidence type="ECO:0000256" key="1">
    <source>
        <dbReference type="SAM" id="Phobius"/>
    </source>
</evidence>
<evidence type="ECO:0000313" key="2">
    <source>
        <dbReference type="EMBL" id="EGN63205.1"/>
    </source>
</evidence>
<comment type="caution">
    <text evidence="2">The sequence shown here is derived from an EMBL/GenBank/DDBJ whole genome shotgun (WGS) entry which is preliminary data.</text>
</comment>
<reference evidence="2" key="1">
    <citation type="submission" date="2011-05" db="EMBL/GenBank/DDBJ databases">
        <title>The Genome Sequence of Fusobacterium sp. 11_3_2.</title>
        <authorList>
            <consortium name="The Broad Institute Genome Sequencing Platform"/>
            <person name="Earl A."/>
            <person name="Ward D."/>
            <person name="Feldgarden M."/>
            <person name="Gevers D."/>
            <person name="Sibley C.D."/>
            <person name="White A.P."/>
            <person name="Crowley S."/>
            <person name="Surette M."/>
            <person name="Strauss J.C."/>
            <person name="Ambrose C.E."/>
            <person name="Allen-Vercoe E."/>
            <person name="Young S.K."/>
            <person name="Zeng Q."/>
            <person name="Gargeya S."/>
            <person name="Fitzgerald M."/>
            <person name="Haas B."/>
            <person name="Abouelleil A."/>
            <person name="Alvarado L."/>
            <person name="Arachchi H.M."/>
            <person name="Berlin A."/>
            <person name="Brown A."/>
            <person name="Chapman S.B."/>
            <person name="Chen Z."/>
            <person name="Dunbar C."/>
            <person name="Freedman E."/>
            <person name="Gearin G."/>
            <person name="Gellesch M."/>
            <person name="Goldberg J."/>
            <person name="Griggs A."/>
            <person name="Gujja S."/>
            <person name="Heiman D."/>
            <person name="Howarth C."/>
            <person name="Larson L."/>
            <person name="Lui A."/>
            <person name="MacDonald P.J.P."/>
            <person name="Mehta T."/>
            <person name="Montmayeur A."/>
            <person name="Murphy C."/>
            <person name="Neiman D."/>
            <person name="Pearson M."/>
            <person name="Priest M."/>
            <person name="Roberts A."/>
            <person name="Saif S."/>
            <person name="Shea T."/>
            <person name="Shenoy N."/>
            <person name="Sisk P."/>
            <person name="Stolte C."/>
            <person name="Sykes S."/>
            <person name="Wortman J."/>
            <person name="Nusbaum C."/>
            <person name="Birren B."/>
        </authorList>
    </citation>
    <scope>NUCLEOTIDE SEQUENCE [LARGE SCALE GENOMIC DNA]</scope>
    <source>
        <strain evidence="2">11_3_2</strain>
    </source>
</reference>
<keyword evidence="1" id="KW-1133">Transmembrane helix</keyword>
<sequence>MKNKTLHFLWDNRHFLEDLKKGYKKFLIFFFSGVLLLLYQQRFSIINIIIALFFSSLKYRKM</sequence>
<feature type="transmembrane region" description="Helical" evidence="1">
    <location>
        <begin position="26"/>
        <end position="54"/>
    </location>
</feature>
<protein>
    <submittedName>
        <fullName evidence="2">Uncharacterized protein</fullName>
    </submittedName>
</protein>
<dbReference type="Proteomes" id="UP000004160">
    <property type="component" value="Unassembled WGS sequence"/>
</dbReference>
<evidence type="ECO:0000313" key="3">
    <source>
        <dbReference type="Proteomes" id="UP000004160"/>
    </source>
</evidence>
<dbReference type="HOGENOM" id="CLU_2897699_0_0_0"/>